<keyword evidence="2" id="KW-0732">Signal</keyword>
<dbReference type="VEuPathDB" id="TriTrypDB:TcYC6_0158630"/>
<evidence type="ECO:0000256" key="1">
    <source>
        <dbReference type="SAM" id="MobiDB-lite"/>
    </source>
</evidence>
<dbReference type="VEuPathDB" id="TriTrypDB:TcBrA4_0173990"/>
<name>A0A2V2W3V7_TRYCR</name>
<dbReference type="VEuPathDB" id="TriTrypDB:C4B63_1g1176"/>
<dbReference type="VEuPathDB" id="TriTrypDB:TcCLB.506763.130"/>
<feature type="chain" id="PRO_5016139352" evidence="2">
    <location>
        <begin position="28"/>
        <end position="401"/>
    </location>
</feature>
<dbReference type="VEuPathDB" id="TriTrypDB:TCSYLVIO_008143"/>
<dbReference type="AlphaFoldDB" id="A0A2V2W3V7"/>
<dbReference type="VEuPathDB" id="TriTrypDB:TcG_12000"/>
<dbReference type="VEuPathDB" id="TriTrypDB:TCSYLVIO_006661"/>
<feature type="compositionally biased region" description="Basic and acidic residues" evidence="1">
    <location>
        <begin position="222"/>
        <end position="250"/>
    </location>
</feature>
<evidence type="ECO:0000313" key="3">
    <source>
        <dbReference type="EMBL" id="PWV03211.1"/>
    </source>
</evidence>
<feature type="compositionally biased region" description="Polar residues" evidence="1">
    <location>
        <begin position="370"/>
        <end position="382"/>
    </location>
</feature>
<dbReference type="Proteomes" id="UP000246121">
    <property type="component" value="Unassembled WGS sequence"/>
</dbReference>
<gene>
    <name evidence="3" type="ORF">C4B63_1g1176</name>
</gene>
<evidence type="ECO:0000256" key="2">
    <source>
        <dbReference type="SAM" id="SignalP"/>
    </source>
</evidence>
<feature type="compositionally biased region" description="Basic and acidic residues" evidence="1">
    <location>
        <begin position="107"/>
        <end position="119"/>
    </location>
</feature>
<sequence>MAMMMTGRVLLVCALCVLWCGLSGIAADGAGGADGSAVEYSFAGRHVQLRSECAEEVGRRRGGDANASAVEECVRRGIDGVRAVVDGCCRWRRQQFAVAAADGVSGEVDRNSGSSREDQSVNAAGSRAESQEQSPVVPESGQADTKSGGETLPKPAGTLETTKGETGGKSKEKDTGENTTVETRRPNRTDDNKQVGNAATGNSNGGPEEKNGATPQVQGEVVEPKEEKEVKKEMEEEKRDDPEDPGKGAEDTDDPAVGPDYKDGEGQNEEDAGKEQTTIGAKSHPETPAAETEAHNREEVPKEEEDSGKATTNENFDGRQTAIKDDDHNEAEKTRQENENEMDKAEETTAEVKEKEETTEKKNVAAKGPNLNSSGSTAVSHTTSPLLLLVACAAAAAVVAA</sequence>
<protein>
    <submittedName>
        <fullName evidence="3">Mucin-associated surface protein (MASP)</fullName>
    </submittedName>
</protein>
<dbReference type="VEuPathDB" id="TriTrypDB:ECC02_011468"/>
<dbReference type="EMBL" id="PRFA01000001">
    <property type="protein sequence ID" value="PWV03211.1"/>
    <property type="molecule type" value="Genomic_DNA"/>
</dbReference>
<feature type="region of interest" description="Disordered" evidence="1">
    <location>
        <begin position="101"/>
        <end position="382"/>
    </location>
</feature>
<dbReference type="VEuPathDB" id="TriTrypDB:BCY84_02692"/>
<reference evidence="3 4" key="1">
    <citation type="journal article" date="2018" name="Microb. Genom.">
        <title>Expanding an expanded genome: long-read sequencing of Trypanosoma cruzi.</title>
        <authorList>
            <person name="Berna L."/>
            <person name="Rodriguez M."/>
            <person name="Chiribao M.L."/>
            <person name="Parodi-Talice A."/>
            <person name="Pita S."/>
            <person name="Rijo G."/>
            <person name="Alvarez-Valin F."/>
            <person name="Robello C."/>
        </authorList>
    </citation>
    <scope>NUCLEOTIDE SEQUENCE [LARGE SCALE GENOMIC DNA]</scope>
    <source>
        <strain evidence="3 4">Dm28c</strain>
    </source>
</reference>
<dbReference type="VEuPathDB" id="TriTrypDB:TcCL_NonESM09526"/>
<accession>A0A2V2W3V7</accession>
<comment type="caution">
    <text evidence="3">The sequence shown here is derived from an EMBL/GenBank/DDBJ whole genome shotgun (WGS) entry which is preliminary data.</text>
</comment>
<dbReference type="VEuPathDB" id="TriTrypDB:C3747_75g129"/>
<dbReference type="VEuPathDB" id="TriTrypDB:Tc_MARK_5423"/>
<feature type="signal peptide" evidence="2">
    <location>
        <begin position="1"/>
        <end position="27"/>
    </location>
</feature>
<feature type="compositionally biased region" description="Basic and acidic residues" evidence="1">
    <location>
        <begin position="322"/>
        <end position="363"/>
    </location>
</feature>
<organism evidence="3 4">
    <name type="scientific">Trypanosoma cruzi</name>
    <dbReference type="NCBI Taxonomy" id="5693"/>
    <lineage>
        <taxon>Eukaryota</taxon>
        <taxon>Discoba</taxon>
        <taxon>Euglenozoa</taxon>
        <taxon>Kinetoplastea</taxon>
        <taxon>Metakinetoplastina</taxon>
        <taxon>Trypanosomatida</taxon>
        <taxon>Trypanosomatidae</taxon>
        <taxon>Trypanosoma</taxon>
        <taxon>Schizotrypanum</taxon>
    </lineage>
</organism>
<dbReference type="VEuPathDB" id="TriTrypDB:TCDM_10394"/>
<feature type="compositionally biased region" description="Basic and acidic residues" evidence="1">
    <location>
        <begin position="162"/>
        <end position="193"/>
    </location>
</feature>
<dbReference type="VEuPathDB" id="TriTrypDB:ECC02_010575"/>
<evidence type="ECO:0000313" key="4">
    <source>
        <dbReference type="Proteomes" id="UP000246121"/>
    </source>
</evidence>
<dbReference type="VEuPathDB" id="TriTrypDB:C3747_163g96"/>
<proteinExistence type="predicted"/>